<dbReference type="EMBL" id="PKLF01000010">
    <property type="protein sequence ID" value="MBE8613286.1"/>
    <property type="molecule type" value="Genomic_DNA"/>
</dbReference>
<proteinExistence type="predicted"/>
<name>A0A8I0U7I0_MORMO</name>
<gene>
    <name evidence="1" type="ORF">CYG68_12855</name>
</gene>
<protein>
    <submittedName>
        <fullName evidence="1">Uncharacterized protein</fullName>
    </submittedName>
</protein>
<dbReference type="RefSeq" id="WP_193829960.1">
    <property type="nucleotide sequence ID" value="NZ_PKLF01000010.1"/>
</dbReference>
<dbReference type="AlphaFoldDB" id="A0A8I0U7I0"/>
<evidence type="ECO:0000313" key="1">
    <source>
        <dbReference type="EMBL" id="MBE8613286.1"/>
    </source>
</evidence>
<accession>A0A8I0U7I0</accession>
<sequence>MADKKEDIRMPDIHDYLINRNLESMSTGELRKLYSVSSDACDGIMAGLKSIGELGFWACANEDYTANQAKEDLQRVSELLMYLPRIAEALAFNADNAQFKINQREGFPFAEVNNGKH</sequence>
<reference evidence="1" key="1">
    <citation type="submission" date="2017-12" db="EMBL/GenBank/DDBJ databases">
        <title>Genome sequencing and analysis.</title>
        <authorList>
            <person name="Huang Y.-T."/>
        </authorList>
    </citation>
    <scope>NUCLEOTIDE SEQUENCE</scope>
    <source>
        <strain evidence="1">VGH116</strain>
    </source>
</reference>
<organism evidence="1 2">
    <name type="scientific">Morganella morganii</name>
    <name type="common">Proteus morganii</name>
    <dbReference type="NCBI Taxonomy" id="582"/>
    <lineage>
        <taxon>Bacteria</taxon>
        <taxon>Pseudomonadati</taxon>
        <taxon>Pseudomonadota</taxon>
        <taxon>Gammaproteobacteria</taxon>
        <taxon>Enterobacterales</taxon>
        <taxon>Morganellaceae</taxon>
        <taxon>Morganella</taxon>
    </lineage>
</organism>
<evidence type="ECO:0000313" key="2">
    <source>
        <dbReference type="Proteomes" id="UP000650477"/>
    </source>
</evidence>
<dbReference type="Proteomes" id="UP000650477">
    <property type="component" value="Unassembled WGS sequence"/>
</dbReference>
<comment type="caution">
    <text evidence="1">The sequence shown here is derived from an EMBL/GenBank/DDBJ whole genome shotgun (WGS) entry which is preliminary data.</text>
</comment>